<proteinExistence type="predicted"/>
<dbReference type="NCBIfam" id="TIGR02444">
    <property type="entry name" value="TIGR02444 family protein"/>
    <property type="match status" value="1"/>
</dbReference>
<organism evidence="1 2">
    <name type="scientific">Pseudomonas fluorescens</name>
    <dbReference type="NCBI Taxonomy" id="294"/>
    <lineage>
        <taxon>Bacteria</taxon>
        <taxon>Pseudomonadati</taxon>
        <taxon>Pseudomonadota</taxon>
        <taxon>Gammaproteobacteria</taxon>
        <taxon>Pseudomonadales</taxon>
        <taxon>Pseudomonadaceae</taxon>
        <taxon>Pseudomonas</taxon>
    </lineage>
</organism>
<dbReference type="InterPro" id="IPR012659">
    <property type="entry name" value="CHP02444"/>
</dbReference>
<dbReference type="EMBL" id="JXNZ01000116">
    <property type="protein sequence ID" value="KIQ58784.1"/>
    <property type="molecule type" value="Genomic_DNA"/>
</dbReference>
<accession>A0A0D0P8Z9</accession>
<evidence type="ECO:0008006" key="3">
    <source>
        <dbReference type="Google" id="ProtNLM"/>
    </source>
</evidence>
<comment type="caution">
    <text evidence="1">The sequence shown here is derived from an EMBL/GenBank/DDBJ whole genome shotgun (WGS) entry which is preliminary data.</text>
</comment>
<dbReference type="OrthoDB" id="5795846at2"/>
<dbReference type="RefSeq" id="WP_042730377.1">
    <property type="nucleotide sequence ID" value="NZ_JXNZ01000116.1"/>
</dbReference>
<sequence>MSPDLWRFSLDLYAKPGVEAACLASQEAGINVCLLLCSLWLDQRGVPCSEPRLHTLRPLAEAWDAEVVRPLRSLRRQWKTMAQQDPALDNLREQVKRLELEAERRLLERLEAAAKDWPPAQHEGSAQWLQALAASVEPAHHDALHQLRVVVSGT</sequence>
<dbReference type="PATRIC" id="fig|294.124.peg.2870"/>
<protein>
    <recommendedName>
        <fullName evidence="3">TIGR02444 family protein</fullName>
    </recommendedName>
</protein>
<evidence type="ECO:0000313" key="1">
    <source>
        <dbReference type="EMBL" id="KIQ58784.1"/>
    </source>
</evidence>
<gene>
    <name evidence="1" type="ORF">RL74_13915</name>
</gene>
<name>A0A0D0P8Z9_PSEFL</name>
<dbReference type="Pfam" id="PF09523">
    <property type="entry name" value="DUF2390"/>
    <property type="match status" value="1"/>
</dbReference>
<dbReference type="AlphaFoldDB" id="A0A0D0P8Z9"/>
<reference evidence="1 2" key="1">
    <citation type="submission" date="2015-01" db="EMBL/GenBank/DDBJ databases">
        <title>Draft Genome Sequence of the Biocontrol and Plant Growth-Promoting Rhizobacteria (PGPR) Pseudomonas fluorescens UM270.</title>
        <authorList>
            <person name="Hernandez-Salmeron J.E."/>
            <person name="Santoyo G."/>
            <person name="Moreno-Hagelsieb G."/>
            <person name="Hernandez-Leon R."/>
        </authorList>
    </citation>
    <scope>NUCLEOTIDE SEQUENCE [LARGE SCALE GENOMIC DNA]</scope>
    <source>
        <strain evidence="1 2">UM270</strain>
    </source>
</reference>
<dbReference type="Proteomes" id="UP000032101">
    <property type="component" value="Unassembled WGS sequence"/>
</dbReference>
<evidence type="ECO:0000313" key="2">
    <source>
        <dbReference type="Proteomes" id="UP000032101"/>
    </source>
</evidence>